<accession>A0A919Q2J9</accession>
<evidence type="ECO:0000313" key="2">
    <source>
        <dbReference type="EMBL" id="GIG55072.1"/>
    </source>
</evidence>
<feature type="transmembrane region" description="Helical" evidence="1">
    <location>
        <begin position="12"/>
        <end position="31"/>
    </location>
</feature>
<keyword evidence="3" id="KW-1185">Reference proteome</keyword>
<organism evidence="2 3">
    <name type="scientific">Demequina activiva</name>
    <dbReference type="NCBI Taxonomy" id="1582364"/>
    <lineage>
        <taxon>Bacteria</taxon>
        <taxon>Bacillati</taxon>
        <taxon>Actinomycetota</taxon>
        <taxon>Actinomycetes</taxon>
        <taxon>Micrococcales</taxon>
        <taxon>Demequinaceae</taxon>
        <taxon>Demequina</taxon>
    </lineage>
</organism>
<proteinExistence type="predicted"/>
<protein>
    <recommendedName>
        <fullName evidence="4">Thiosulfate dehydrogenase [quinone] large subunit</fullName>
    </recommendedName>
</protein>
<feature type="transmembrane region" description="Helical" evidence="1">
    <location>
        <begin position="91"/>
        <end position="108"/>
    </location>
</feature>
<evidence type="ECO:0008006" key="4">
    <source>
        <dbReference type="Google" id="ProtNLM"/>
    </source>
</evidence>
<comment type="caution">
    <text evidence="2">The sequence shown here is derived from an EMBL/GenBank/DDBJ whole genome shotgun (WGS) entry which is preliminary data.</text>
</comment>
<name>A0A919Q2J9_9MICO</name>
<keyword evidence="1" id="KW-1133">Transmembrane helix</keyword>
<reference evidence="2" key="1">
    <citation type="submission" date="2021-01" db="EMBL/GenBank/DDBJ databases">
        <title>Whole genome shotgun sequence of Demequina activiva NBRC 110675.</title>
        <authorList>
            <person name="Komaki H."/>
            <person name="Tamura T."/>
        </authorList>
    </citation>
    <scope>NUCLEOTIDE SEQUENCE</scope>
    <source>
        <strain evidence="2">NBRC 110675</strain>
    </source>
</reference>
<dbReference type="Proteomes" id="UP000652354">
    <property type="component" value="Unassembled WGS sequence"/>
</dbReference>
<dbReference type="RefSeq" id="WP_203656218.1">
    <property type="nucleotide sequence ID" value="NZ_BONR01000004.1"/>
</dbReference>
<keyword evidence="1" id="KW-0472">Membrane</keyword>
<keyword evidence="1" id="KW-0812">Transmembrane</keyword>
<sequence length="184" mass="20035">MTAQPVGSRAGHIFLSLARIAVGWIFLWTFLDKTFGLGFSTCRDAESGAVDVGCDAAWSTGARMTEGYLGSSSGPLAGFYQGLGEQAWTDWPYMIGLLGIGLALVLGIGTRVAMVAGSLMLAMMYTSHAWPGAVYPQQNPFVDEHIVYILTIIAAVLLEVRYQAIGLGEWWKRLSIVEKNRWLV</sequence>
<dbReference type="AlphaFoldDB" id="A0A919Q2J9"/>
<gene>
    <name evidence="2" type="ORF">Dac01nite_18240</name>
</gene>
<evidence type="ECO:0000256" key="1">
    <source>
        <dbReference type="SAM" id="Phobius"/>
    </source>
</evidence>
<dbReference type="EMBL" id="BONR01000004">
    <property type="protein sequence ID" value="GIG55072.1"/>
    <property type="molecule type" value="Genomic_DNA"/>
</dbReference>
<evidence type="ECO:0000313" key="3">
    <source>
        <dbReference type="Proteomes" id="UP000652354"/>
    </source>
</evidence>